<evidence type="ECO:0000313" key="6">
    <source>
        <dbReference type="EMBL" id="MBA8928074.1"/>
    </source>
</evidence>
<keyword evidence="1 4" id="KW-0378">Hydrolase</keyword>
<dbReference type="InterPro" id="IPR002641">
    <property type="entry name" value="PNPLA_dom"/>
</dbReference>
<protein>
    <submittedName>
        <fullName evidence="6">NTE family protein</fullName>
    </submittedName>
</protein>
<sequence length="279" mass="29207">MTGRAVVLGGGGVTGIAWEIGLLTGLTEAGVDLRADLVVGTSAGSAVGAQLTSGTQLPELFARQVDPAKQVTEIPAEIDPEQMALLFAESMAQNGDPQESWRRTGELALAAKTVGEAERRAVIAQRVPNPEWPSTRLALTAVDASTGEFVVFDRDSGVDLVDAVAASCAVPGVWPPVTIGGRRYVDGGVRSPENADLAAGSERVLVLRALLVPDYNPLDEQVRALTEQGASVLVLSPDEASLTAMGVNALDPAVREPTARAGREQGLREAERVTALWRP</sequence>
<evidence type="ECO:0000259" key="5">
    <source>
        <dbReference type="PROSITE" id="PS51635"/>
    </source>
</evidence>
<dbReference type="Proteomes" id="UP000517916">
    <property type="component" value="Unassembled WGS sequence"/>
</dbReference>
<gene>
    <name evidence="6" type="ORF">BC739_005291</name>
</gene>
<keyword evidence="7" id="KW-1185">Reference proteome</keyword>
<dbReference type="InterPro" id="IPR050301">
    <property type="entry name" value="NTE"/>
</dbReference>
<organism evidence="6 7">
    <name type="scientific">Kutzneria viridogrisea</name>
    <dbReference type="NCBI Taxonomy" id="47990"/>
    <lineage>
        <taxon>Bacteria</taxon>
        <taxon>Bacillati</taxon>
        <taxon>Actinomycetota</taxon>
        <taxon>Actinomycetes</taxon>
        <taxon>Pseudonocardiales</taxon>
        <taxon>Pseudonocardiaceae</taxon>
        <taxon>Kutzneria</taxon>
    </lineage>
</organism>
<keyword evidence="3 4" id="KW-0443">Lipid metabolism</keyword>
<feature type="active site" description="Proton acceptor" evidence="4">
    <location>
        <position position="186"/>
    </location>
</feature>
<feature type="domain" description="PNPLA" evidence="5">
    <location>
        <begin position="6"/>
        <end position="199"/>
    </location>
</feature>
<feature type="short sequence motif" description="DGA/G" evidence="4">
    <location>
        <begin position="186"/>
        <end position="188"/>
    </location>
</feature>
<dbReference type="InterPro" id="IPR016035">
    <property type="entry name" value="Acyl_Trfase/lysoPLipase"/>
</dbReference>
<comment type="caution">
    <text evidence="6">The sequence shown here is derived from an EMBL/GenBank/DDBJ whole genome shotgun (WGS) entry which is preliminary data.</text>
</comment>
<dbReference type="SUPFAM" id="SSF52151">
    <property type="entry name" value="FabD/lysophospholipase-like"/>
    <property type="match status" value="1"/>
</dbReference>
<dbReference type="Pfam" id="PF01734">
    <property type="entry name" value="Patatin"/>
    <property type="match status" value="1"/>
</dbReference>
<evidence type="ECO:0000313" key="7">
    <source>
        <dbReference type="Proteomes" id="UP000517916"/>
    </source>
</evidence>
<evidence type="ECO:0000256" key="2">
    <source>
        <dbReference type="ARBA" id="ARBA00022963"/>
    </source>
</evidence>
<name>A0ABR6BNB9_9PSEU</name>
<dbReference type="EMBL" id="JACJID010000004">
    <property type="protein sequence ID" value="MBA8928074.1"/>
    <property type="molecule type" value="Genomic_DNA"/>
</dbReference>
<dbReference type="Gene3D" id="3.40.1090.10">
    <property type="entry name" value="Cytosolic phospholipase A2 catalytic domain"/>
    <property type="match status" value="2"/>
</dbReference>
<reference evidence="6 7" key="1">
    <citation type="submission" date="2020-08" db="EMBL/GenBank/DDBJ databases">
        <title>Genomic Encyclopedia of Archaeal and Bacterial Type Strains, Phase II (KMG-II): from individual species to whole genera.</title>
        <authorList>
            <person name="Goeker M."/>
        </authorList>
    </citation>
    <scope>NUCLEOTIDE SEQUENCE [LARGE SCALE GENOMIC DNA]</scope>
    <source>
        <strain evidence="6 7">DSM 43850</strain>
    </source>
</reference>
<feature type="short sequence motif" description="GXSXG" evidence="4">
    <location>
        <begin position="40"/>
        <end position="44"/>
    </location>
</feature>
<proteinExistence type="predicted"/>
<dbReference type="PANTHER" id="PTHR14226">
    <property type="entry name" value="NEUROPATHY TARGET ESTERASE/SWISS CHEESE D.MELANOGASTER"/>
    <property type="match status" value="1"/>
</dbReference>
<feature type="active site" description="Nucleophile" evidence="4">
    <location>
        <position position="42"/>
    </location>
</feature>
<keyword evidence="2 4" id="KW-0442">Lipid degradation</keyword>
<evidence type="ECO:0000256" key="3">
    <source>
        <dbReference type="ARBA" id="ARBA00023098"/>
    </source>
</evidence>
<accession>A0ABR6BNB9</accession>
<feature type="short sequence motif" description="GXGXXG" evidence="4">
    <location>
        <begin position="10"/>
        <end position="15"/>
    </location>
</feature>
<evidence type="ECO:0000256" key="4">
    <source>
        <dbReference type="PROSITE-ProRule" id="PRU01161"/>
    </source>
</evidence>
<evidence type="ECO:0000256" key="1">
    <source>
        <dbReference type="ARBA" id="ARBA00022801"/>
    </source>
</evidence>
<dbReference type="PROSITE" id="PS51635">
    <property type="entry name" value="PNPLA"/>
    <property type="match status" value="1"/>
</dbReference>
<dbReference type="RefSeq" id="WP_025356828.1">
    <property type="nucleotide sequence ID" value="NZ_BAAABQ010000030.1"/>
</dbReference>
<dbReference type="PANTHER" id="PTHR14226:SF57">
    <property type="entry name" value="BLR7027 PROTEIN"/>
    <property type="match status" value="1"/>
</dbReference>